<dbReference type="InterPro" id="IPR006597">
    <property type="entry name" value="Sel1-like"/>
</dbReference>
<evidence type="ECO:0000313" key="1">
    <source>
        <dbReference type="EMBL" id="TWA93562.1"/>
    </source>
</evidence>
<name>A0A560D938_9BRAD</name>
<organism evidence="1 2">
    <name type="scientific">Bradyrhizobium stylosanthis</name>
    <dbReference type="NCBI Taxonomy" id="1803665"/>
    <lineage>
        <taxon>Bacteria</taxon>
        <taxon>Pseudomonadati</taxon>
        <taxon>Pseudomonadota</taxon>
        <taxon>Alphaproteobacteria</taxon>
        <taxon>Hyphomicrobiales</taxon>
        <taxon>Nitrobacteraceae</taxon>
        <taxon>Bradyrhizobium</taxon>
    </lineage>
</organism>
<dbReference type="AlphaFoldDB" id="A0A560D938"/>
<dbReference type="EMBL" id="VITK01000009">
    <property type="protein sequence ID" value="TWA93562.1"/>
    <property type="molecule type" value="Genomic_DNA"/>
</dbReference>
<dbReference type="Pfam" id="PF08238">
    <property type="entry name" value="Sel1"/>
    <property type="match status" value="5"/>
</dbReference>
<dbReference type="Proteomes" id="UP000319949">
    <property type="component" value="Unassembled WGS sequence"/>
</dbReference>
<evidence type="ECO:0000313" key="2">
    <source>
        <dbReference type="Proteomes" id="UP000319949"/>
    </source>
</evidence>
<proteinExistence type="predicted"/>
<accession>A0A560D938</accession>
<gene>
    <name evidence="1" type="ORF">FBZ96_10912</name>
</gene>
<dbReference type="STRING" id="1803665.GCA_001641335_07680"/>
<dbReference type="InterPro" id="IPR011990">
    <property type="entry name" value="TPR-like_helical_dom_sf"/>
</dbReference>
<dbReference type="SMART" id="SM00671">
    <property type="entry name" value="SEL1"/>
    <property type="match status" value="5"/>
</dbReference>
<protein>
    <submittedName>
        <fullName evidence="1">TPR repeat protein</fullName>
    </submittedName>
</protein>
<dbReference type="GO" id="GO:0036503">
    <property type="term" value="P:ERAD pathway"/>
    <property type="evidence" value="ECO:0007669"/>
    <property type="project" value="TreeGrafter"/>
</dbReference>
<comment type="caution">
    <text evidence="1">The sequence shown here is derived from an EMBL/GenBank/DDBJ whole genome shotgun (WGS) entry which is preliminary data.</text>
</comment>
<keyword evidence="2" id="KW-1185">Reference proteome</keyword>
<dbReference type="Gene3D" id="1.25.40.10">
    <property type="entry name" value="Tetratricopeptide repeat domain"/>
    <property type="match status" value="2"/>
</dbReference>
<dbReference type="PANTHER" id="PTHR11102">
    <property type="entry name" value="SEL-1-LIKE PROTEIN"/>
    <property type="match status" value="1"/>
</dbReference>
<dbReference type="PANTHER" id="PTHR11102:SF147">
    <property type="entry name" value="SEL1L ADAPTOR SUBUNIT OF ERAD E3 UBIQUITIN LIGASE"/>
    <property type="match status" value="1"/>
</dbReference>
<dbReference type="SUPFAM" id="SSF81901">
    <property type="entry name" value="HCP-like"/>
    <property type="match status" value="2"/>
</dbReference>
<reference evidence="1 2" key="1">
    <citation type="submission" date="2019-06" db="EMBL/GenBank/DDBJ databases">
        <title>Genomic Encyclopedia of Type Strains, Phase IV (KMG-V): Genome sequencing to study the core and pangenomes of soil and plant-associated prokaryotes.</title>
        <authorList>
            <person name="Whitman W."/>
        </authorList>
    </citation>
    <scope>NUCLEOTIDE SEQUENCE [LARGE SCALE GENOMIC DNA]</scope>
    <source>
        <strain evidence="1 2">BR 510</strain>
    </source>
</reference>
<dbReference type="InterPro" id="IPR050767">
    <property type="entry name" value="Sel1_AlgK"/>
</dbReference>
<sequence length="351" mass="37910">MNRRASRADKHPVGAWEGGIHNRLKSLAVCLAVAAGLSVAHHAVSPDAAMAQATQPPSTPADTRSNMETVTKLLAEPRSPSRDGQLYAAAVALFRAIEAGEAPVKNRETLAKALREVALGGHASAWIDYGRCLWNGWGVARDRDAAIAAYKRAAELGSDYGAYLAAYNLYWTFRKYDDAFSFAQKALAGGDPDGAVRYLLGLMAYNGRGRPKDVAESLALHQEAAKRGNADAYFELFVYAMQGIGDRSKAVTYLKQAGQRDQPRACANLGALYATGQFPSIARDLNESVRWYKRAADLGVGRAAAALGVMASRGEGMEKDPDAAEAYFDRADELGFELDAYLNENGVKRKR</sequence>